<dbReference type="AlphaFoldDB" id="A0A1H8ZX89"/>
<feature type="domain" description="Glycosyl transferase family 1" evidence="1">
    <location>
        <begin position="185"/>
        <end position="333"/>
    </location>
</feature>
<evidence type="ECO:0000313" key="4">
    <source>
        <dbReference type="Proteomes" id="UP000199114"/>
    </source>
</evidence>
<keyword evidence="4" id="KW-1185">Reference proteome</keyword>
<dbReference type="Pfam" id="PF00534">
    <property type="entry name" value="Glycos_transf_1"/>
    <property type="match status" value="1"/>
</dbReference>
<dbReference type="RefSeq" id="WP_090612063.1">
    <property type="nucleotide sequence ID" value="NZ_FOFD01000001.1"/>
</dbReference>
<gene>
    <name evidence="3" type="ORF">SAMN04489841_0287</name>
</gene>
<dbReference type="STRING" id="1186196.SAMN04489841_0287"/>
<evidence type="ECO:0000313" key="3">
    <source>
        <dbReference type="EMBL" id="SEP68945.1"/>
    </source>
</evidence>
<accession>A0A1H8ZX89</accession>
<dbReference type="InterPro" id="IPR050194">
    <property type="entry name" value="Glycosyltransferase_grp1"/>
</dbReference>
<dbReference type="OrthoDB" id="132546at2157"/>
<reference evidence="4" key="1">
    <citation type="submission" date="2016-10" db="EMBL/GenBank/DDBJ databases">
        <authorList>
            <person name="Varghese N."/>
            <person name="Submissions S."/>
        </authorList>
    </citation>
    <scope>NUCLEOTIDE SEQUENCE [LARGE SCALE GENOMIC DNA]</scope>
    <source>
        <strain evidence="4">DSM 25055</strain>
    </source>
</reference>
<dbReference type="Pfam" id="PF13439">
    <property type="entry name" value="Glyco_transf_4"/>
    <property type="match status" value="1"/>
</dbReference>
<dbReference type="CDD" id="cd03801">
    <property type="entry name" value="GT4_PimA-like"/>
    <property type="match status" value="1"/>
</dbReference>
<dbReference type="PANTHER" id="PTHR45947:SF3">
    <property type="entry name" value="SULFOQUINOVOSYL TRANSFERASE SQD2"/>
    <property type="match status" value="1"/>
</dbReference>
<proteinExistence type="predicted"/>
<dbReference type="Gene3D" id="3.40.50.2000">
    <property type="entry name" value="Glycogen Phosphorylase B"/>
    <property type="match status" value="2"/>
</dbReference>
<dbReference type="GO" id="GO:0016757">
    <property type="term" value="F:glycosyltransferase activity"/>
    <property type="evidence" value="ECO:0007669"/>
    <property type="project" value="InterPro"/>
</dbReference>
<sequence>MQVLVFLNKINHTSIPFEISTRIAAITDVEVSVLSFYDESPEKIDLVEKVEHLPVQVRCLGGRSRLDCEAWAHFQREIIQDFDLVHVHHNFSGSIARILAKQQGIPVIDTEHRDHNSFSLLQNLVNGPTLPLADRVVSNSQVTEDSFKWYERLLLNDKELKVVHNGVNIDRIQTIVEETPRSDDESTFRICTVGRMVPVKNQSTLLRAFNSVVERHPSTELLLVGDGPLRKDLELLAHELEIAGKVRFTGEVPRDRVYELYAQSDLFVISSFAEGFCVAAVEAMAAGLPVVVSDIPIFHEVINKCGSYADPEKPELFAEKIQELLKNKDLRQERSSICHARAQNEFSLEKTAIDYSNIYKEVVEGTTQ</sequence>
<dbReference type="PANTHER" id="PTHR45947">
    <property type="entry name" value="SULFOQUINOVOSYL TRANSFERASE SQD2"/>
    <property type="match status" value="1"/>
</dbReference>
<dbReference type="InterPro" id="IPR001296">
    <property type="entry name" value="Glyco_trans_1"/>
</dbReference>
<feature type="domain" description="Glycosyltransferase subfamily 4-like N-terminal" evidence="2">
    <location>
        <begin position="28"/>
        <end position="171"/>
    </location>
</feature>
<dbReference type="SUPFAM" id="SSF53756">
    <property type="entry name" value="UDP-Glycosyltransferase/glycogen phosphorylase"/>
    <property type="match status" value="1"/>
</dbReference>
<organism evidence="3 4">
    <name type="scientific">Natrinema salaciae</name>
    <dbReference type="NCBI Taxonomy" id="1186196"/>
    <lineage>
        <taxon>Archaea</taxon>
        <taxon>Methanobacteriati</taxon>
        <taxon>Methanobacteriota</taxon>
        <taxon>Stenosarchaea group</taxon>
        <taxon>Halobacteria</taxon>
        <taxon>Halobacteriales</taxon>
        <taxon>Natrialbaceae</taxon>
        <taxon>Natrinema</taxon>
    </lineage>
</organism>
<dbReference type="InterPro" id="IPR028098">
    <property type="entry name" value="Glyco_trans_4-like_N"/>
</dbReference>
<keyword evidence="3" id="KW-0808">Transferase</keyword>
<evidence type="ECO:0000259" key="2">
    <source>
        <dbReference type="Pfam" id="PF13439"/>
    </source>
</evidence>
<dbReference type="EMBL" id="FOFD01000001">
    <property type="protein sequence ID" value="SEP68945.1"/>
    <property type="molecule type" value="Genomic_DNA"/>
</dbReference>
<dbReference type="Proteomes" id="UP000199114">
    <property type="component" value="Unassembled WGS sequence"/>
</dbReference>
<protein>
    <submittedName>
        <fullName evidence="3">Glycosyltransferase involved in cell wall bisynthesis</fullName>
    </submittedName>
</protein>
<name>A0A1H8ZX89_9EURY</name>
<evidence type="ECO:0000259" key="1">
    <source>
        <dbReference type="Pfam" id="PF00534"/>
    </source>
</evidence>